<name>A0ABQ5Y0E7_9VIBR</name>
<dbReference type="Proteomes" id="UP001156669">
    <property type="component" value="Unassembled WGS sequence"/>
</dbReference>
<dbReference type="EMBL" id="BSOE01000010">
    <property type="protein sequence ID" value="GLR02979.1"/>
    <property type="molecule type" value="Genomic_DNA"/>
</dbReference>
<keyword evidence="2" id="KW-1185">Reference proteome</keyword>
<gene>
    <name evidence="1" type="ORF">GCM10007906_05660</name>
</gene>
<accession>A0ABQ5Y0E7</accession>
<evidence type="ECO:0000313" key="2">
    <source>
        <dbReference type="Proteomes" id="UP001156669"/>
    </source>
</evidence>
<protein>
    <submittedName>
        <fullName evidence="1">Uncharacterized protein</fullName>
    </submittedName>
</protein>
<sequence length="96" mass="11532">MKLKNVIYLPTNDLARAKTQKTRRISGKRISKRSAYATWRRIFRVNAKFVELGRWKEAKSSAGKRPHHFVEMDRLLICEQHSQFVDIFFFRSERFT</sequence>
<organism evidence="1 2">
    <name type="scientific">Vibrio hyugaensis</name>
    <dbReference type="NCBI Taxonomy" id="1534743"/>
    <lineage>
        <taxon>Bacteria</taxon>
        <taxon>Pseudomonadati</taxon>
        <taxon>Pseudomonadota</taxon>
        <taxon>Gammaproteobacteria</taxon>
        <taxon>Vibrionales</taxon>
        <taxon>Vibrionaceae</taxon>
        <taxon>Vibrio</taxon>
    </lineage>
</organism>
<evidence type="ECO:0000313" key="1">
    <source>
        <dbReference type="EMBL" id="GLR02979.1"/>
    </source>
</evidence>
<proteinExistence type="predicted"/>
<comment type="caution">
    <text evidence="1">The sequence shown here is derived from an EMBL/GenBank/DDBJ whole genome shotgun (WGS) entry which is preliminary data.</text>
</comment>
<reference evidence="2" key="1">
    <citation type="journal article" date="2019" name="Int. J. Syst. Evol. Microbiol.">
        <title>The Global Catalogue of Microorganisms (GCM) 10K type strain sequencing project: providing services to taxonomists for standard genome sequencing and annotation.</title>
        <authorList>
            <consortium name="The Broad Institute Genomics Platform"/>
            <consortium name="The Broad Institute Genome Sequencing Center for Infectious Disease"/>
            <person name="Wu L."/>
            <person name="Ma J."/>
        </authorList>
    </citation>
    <scope>NUCLEOTIDE SEQUENCE [LARGE SCALE GENOMIC DNA]</scope>
    <source>
        <strain evidence="2">NBRC 110633</strain>
    </source>
</reference>